<keyword evidence="2" id="KW-0472">Membrane</keyword>
<reference evidence="5" key="1">
    <citation type="journal article" date="2019" name="Int. J. Syst. Evol. Microbiol.">
        <title>The Global Catalogue of Microorganisms (GCM) 10K type strain sequencing project: providing services to taxonomists for standard genome sequencing and annotation.</title>
        <authorList>
            <consortium name="The Broad Institute Genomics Platform"/>
            <consortium name="The Broad Institute Genome Sequencing Center for Infectious Disease"/>
            <person name="Wu L."/>
            <person name="Ma J."/>
        </authorList>
    </citation>
    <scope>NUCLEOTIDE SEQUENCE [LARGE SCALE GENOMIC DNA]</scope>
    <source>
        <strain evidence="5">CCUG 56698</strain>
    </source>
</reference>
<dbReference type="RefSeq" id="WP_380971830.1">
    <property type="nucleotide sequence ID" value="NZ_JBHTEF010000001.1"/>
</dbReference>
<gene>
    <name evidence="4" type="ORF">ACFQWG_02615</name>
</gene>
<dbReference type="PANTHER" id="PTHR21180:SF32">
    <property type="entry name" value="ENDONUCLEASE_EXONUCLEASE_PHOSPHATASE FAMILY DOMAIN-CONTAINING PROTEIN 1"/>
    <property type="match status" value="1"/>
</dbReference>
<dbReference type="InterPro" id="IPR051675">
    <property type="entry name" value="Endo/Exo/Phosphatase_dom_1"/>
</dbReference>
<dbReference type="InterPro" id="IPR010994">
    <property type="entry name" value="RuvA_2-like"/>
</dbReference>
<feature type="domain" description="Helix-hairpin-helix DNA-binding motif class 1" evidence="3">
    <location>
        <begin position="226"/>
        <end position="245"/>
    </location>
</feature>
<dbReference type="SMART" id="SM00278">
    <property type="entry name" value="HhH1"/>
    <property type="match status" value="2"/>
</dbReference>
<feature type="compositionally biased region" description="Low complexity" evidence="1">
    <location>
        <begin position="62"/>
        <end position="75"/>
    </location>
</feature>
<dbReference type="PANTHER" id="PTHR21180">
    <property type="entry name" value="ENDONUCLEASE/EXONUCLEASE/PHOSPHATASE FAMILY DOMAIN-CONTAINING PROTEIN 1"/>
    <property type="match status" value="1"/>
</dbReference>
<keyword evidence="2" id="KW-1133">Transmembrane helix</keyword>
<evidence type="ECO:0000313" key="4">
    <source>
        <dbReference type="EMBL" id="MFC7580114.1"/>
    </source>
</evidence>
<dbReference type="Pfam" id="PF10531">
    <property type="entry name" value="SLBB"/>
    <property type="match status" value="1"/>
</dbReference>
<dbReference type="Gene3D" id="1.10.150.320">
    <property type="entry name" value="Photosystem II 12 kDa extrinsic protein"/>
    <property type="match status" value="1"/>
</dbReference>
<feature type="domain" description="Helix-hairpin-helix DNA-binding motif class 1" evidence="3">
    <location>
        <begin position="196"/>
        <end position="215"/>
    </location>
</feature>
<evidence type="ECO:0000259" key="3">
    <source>
        <dbReference type="SMART" id="SM00278"/>
    </source>
</evidence>
<evidence type="ECO:0000313" key="5">
    <source>
        <dbReference type="Proteomes" id="UP001596527"/>
    </source>
</evidence>
<dbReference type="InterPro" id="IPR003583">
    <property type="entry name" value="Hlx-hairpin-Hlx_DNA-bd_motif"/>
</dbReference>
<feature type="transmembrane region" description="Helical" evidence="2">
    <location>
        <begin position="27"/>
        <end position="50"/>
    </location>
</feature>
<dbReference type="Pfam" id="PF12836">
    <property type="entry name" value="HHH_3"/>
    <property type="match status" value="1"/>
</dbReference>
<keyword evidence="5" id="KW-1185">Reference proteome</keyword>
<protein>
    <submittedName>
        <fullName evidence="4">Helix-hairpin-helix domain-containing protein</fullName>
    </submittedName>
</protein>
<organism evidence="4 5">
    <name type="scientific">Schaalia naturae</name>
    <dbReference type="NCBI Taxonomy" id="635203"/>
    <lineage>
        <taxon>Bacteria</taxon>
        <taxon>Bacillati</taxon>
        <taxon>Actinomycetota</taxon>
        <taxon>Actinomycetes</taxon>
        <taxon>Actinomycetales</taxon>
        <taxon>Actinomycetaceae</taxon>
        <taxon>Schaalia</taxon>
    </lineage>
</organism>
<dbReference type="SUPFAM" id="SSF47781">
    <property type="entry name" value="RuvA domain 2-like"/>
    <property type="match status" value="1"/>
</dbReference>
<accession>A0ABW2SJU3</accession>
<evidence type="ECO:0000256" key="2">
    <source>
        <dbReference type="SAM" id="Phobius"/>
    </source>
</evidence>
<dbReference type="Proteomes" id="UP001596527">
    <property type="component" value="Unassembled WGS sequence"/>
</dbReference>
<dbReference type="InterPro" id="IPR019554">
    <property type="entry name" value="Soluble_ligand-bd"/>
</dbReference>
<evidence type="ECO:0000256" key="1">
    <source>
        <dbReference type="SAM" id="MobiDB-lite"/>
    </source>
</evidence>
<dbReference type="EMBL" id="JBHTEF010000001">
    <property type="protein sequence ID" value="MFC7580114.1"/>
    <property type="molecule type" value="Genomic_DNA"/>
</dbReference>
<comment type="caution">
    <text evidence="4">The sequence shown here is derived from an EMBL/GenBank/DDBJ whole genome shotgun (WGS) entry which is preliminary data.</text>
</comment>
<keyword evidence="2" id="KW-0812">Transmembrane</keyword>
<proteinExistence type="predicted"/>
<feature type="region of interest" description="Disordered" evidence="1">
    <location>
        <begin position="62"/>
        <end position="98"/>
    </location>
</feature>
<sequence length="248" mass="24446">MRRLTEAVYSGAAHTRGEPPRRSQARVLPGPATVAVLAVVLILVAGMSVWRALAGTAGAGGQETAAASGASQSGQGLPGDPEARTSSSGRDPSGAPSPADLVIVYVTGRVGSPGVVSLPTGSRVVDAVTAAGGPLSDADLAAVNMARLVVDGEHIQVTRPGETPQEPVPGGRAATGADGDPGMAVACVDLNTADQTALETLDGVGPALAGRILSYRNQVGSIASADQLDEVPGIGPALVQRIAAGACP</sequence>
<feature type="region of interest" description="Disordered" evidence="1">
    <location>
        <begin position="1"/>
        <end position="27"/>
    </location>
</feature>
<dbReference type="Gene3D" id="3.10.560.10">
    <property type="entry name" value="Outer membrane lipoprotein wza domain like"/>
    <property type="match status" value="1"/>
</dbReference>
<name>A0ABW2SJU3_9ACTO</name>